<comment type="caution">
    <text evidence="5">The sequence shown here is derived from an EMBL/GenBank/DDBJ whole genome shotgun (WGS) entry which is preliminary data.</text>
</comment>
<dbReference type="Proteomes" id="UP001633002">
    <property type="component" value="Unassembled WGS sequence"/>
</dbReference>
<proteinExistence type="predicted"/>
<organism evidence="5 6">
    <name type="scientific">Riccia sorocarpa</name>
    <dbReference type="NCBI Taxonomy" id="122646"/>
    <lineage>
        <taxon>Eukaryota</taxon>
        <taxon>Viridiplantae</taxon>
        <taxon>Streptophyta</taxon>
        <taxon>Embryophyta</taxon>
        <taxon>Marchantiophyta</taxon>
        <taxon>Marchantiopsida</taxon>
        <taxon>Marchantiidae</taxon>
        <taxon>Marchantiales</taxon>
        <taxon>Ricciaceae</taxon>
        <taxon>Riccia</taxon>
    </lineage>
</organism>
<dbReference type="AlphaFoldDB" id="A0ABD3GX61"/>
<evidence type="ECO:0000313" key="6">
    <source>
        <dbReference type="Proteomes" id="UP001633002"/>
    </source>
</evidence>
<dbReference type="InterPro" id="IPR023210">
    <property type="entry name" value="NADP_OxRdtase_dom"/>
</dbReference>
<keyword evidence="6" id="KW-1185">Reference proteome</keyword>
<dbReference type="Gene3D" id="3.20.20.100">
    <property type="entry name" value="NADP-dependent oxidoreductase domain"/>
    <property type="match status" value="1"/>
</dbReference>
<dbReference type="InterPro" id="IPR020471">
    <property type="entry name" value="AKR"/>
</dbReference>
<dbReference type="PANTHER" id="PTHR11732">
    <property type="entry name" value="ALDO/KETO REDUCTASE"/>
    <property type="match status" value="1"/>
</dbReference>
<dbReference type="InterPro" id="IPR018170">
    <property type="entry name" value="Aldo/ket_reductase_CS"/>
</dbReference>
<dbReference type="PROSITE" id="PS00062">
    <property type="entry name" value="ALDOKETO_REDUCTASE_2"/>
    <property type="match status" value="1"/>
</dbReference>
<feature type="domain" description="NADP-dependent oxidoreductase" evidence="4">
    <location>
        <begin position="41"/>
        <end position="316"/>
    </location>
</feature>
<feature type="site" description="Lowers pKa of active site Tyr" evidence="3">
    <location>
        <position position="109"/>
    </location>
</feature>
<evidence type="ECO:0000256" key="1">
    <source>
        <dbReference type="PIRSR" id="PIRSR000097-1"/>
    </source>
</evidence>
<dbReference type="InterPro" id="IPR036812">
    <property type="entry name" value="NAD(P)_OxRdtase_dom_sf"/>
</dbReference>
<dbReference type="PRINTS" id="PR00069">
    <property type="entry name" value="ALDKETRDTASE"/>
</dbReference>
<dbReference type="Pfam" id="PF00248">
    <property type="entry name" value="Aldo_ket_red"/>
    <property type="match status" value="1"/>
</dbReference>
<evidence type="ECO:0000256" key="2">
    <source>
        <dbReference type="PIRSR" id="PIRSR000097-2"/>
    </source>
</evidence>
<sequence>MLSRHSSLNLAAIVLGSVLKLGKKNEVQNFQLNTGALMPAIAMGFAATTGNREETPEEIKARLRKCLEVGYRHIDTAAMYETESHLGEVLHEVISSGAYKREDLFITTKLHPEDTHPNEVIPALKRSLSALQLEYVDMFLIHQPLHLTKGAGFKYTEDSFLPLDLVGVWKAMEKCVNLGLAKAIGVSNFGTKQLRLITSDPKIRTVPAVNQIEMHPGCLLPKLLDTCRIMGTVVTAYTPLGSPGQKFGSRAILDSTIIQEIATKHNRTAAQIALRWSLEYGAGVVCKTTNSTRMAQNLEIFGWSLDKEDLERIKAIPRFRLLDVTKWCNSTTSPYRSPAELLEDWYEPDEEDSEIKR</sequence>
<protein>
    <recommendedName>
        <fullName evidence="4">NADP-dependent oxidoreductase domain-containing protein</fullName>
    </recommendedName>
</protein>
<dbReference type="PROSITE" id="PS00798">
    <property type="entry name" value="ALDOKETO_REDUCTASE_1"/>
    <property type="match status" value="1"/>
</dbReference>
<feature type="active site" description="Proton donor" evidence="1">
    <location>
        <position position="80"/>
    </location>
</feature>
<evidence type="ECO:0000313" key="5">
    <source>
        <dbReference type="EMBL" id="KAL3682730.1"/>
    </source>
</evidence>
<name>A0ABD3GX61_9MARC</name>
<dbReference type="PIRSF" id="PIRSF000097">
    <property type="entry name" value="AKR"/>
    <property type="match status" value="1"/>
</dbReference>
<dbReference type="SUPFAM" id="SSF51430">
    <property type="entry name" value="NAD(P)-linked oxidoreductase"/>
    <property type="match status" value="1"/>
</dbReference>
<evidence type="ECO:0000256" key="3">
    <source>
        <dbReference type="PIRSR" id="PIRSR000097-3"/>
    </source>
</evidence>
<gene>
    <name evidence="5" type="ORF">R1sor_000752</name>
</gene>
<evidence type="ECO:0000259" key="4">
    <source>
        <dbReference type="Pfam" id="PF00248"/>
    </source>
</evidence>
<accession>A0ABD3GX61</accession>
<reference evidence="5 6" key="1">
    <citation type="submission" date="2024-09" db="EMBL/GenBank/DDBJ databases">
        <title>Chromosome-scale assembly of Riccia sorocarpa.</title>
        <authorList>
            <person name="Paukszto L."/>
        </authorList>
    </citation>
    <scope>NUCLEOTIDE SEQUENCE [LARGE SCALE GENOMIC DNA]</scope>
    <source>
        <strain evidence="5">LP-2024</strain>
        <tissue evidence="5">Aerial parts of the thallus</tissue>
    </source>
</reference>
<dbReference type="EMBL" id="JBJQOH010000006">
    <property type="protein sequence ID" value="KAL3682730.1"/>
    <property type="molecule type" value="Genomic_DNA"/>
</dbReference>
<feature type="binding site" evidence="2">
    <location>
        <position position="142"/>
    </location>
    <ligand>
        <name>substrate</name>
    </ligand>
</feature>